<keyword evidence="5" id="KW-0812">Transmembrane</keyword>
<gene>
    <name evidence="8" type="primary">wapA</name>
    <name evidence="8" type="ORF">PCLFYP37_02170</name>
</gene>
<dbReference type="InterPro" id="IPR003284">
    <property type="entry name" value="Sal_SpvB"/>
</dbReference>
<dbReference type="PROSITE" id="PS50164">
    <property type="entry name" value="GIY_YIG"/>
    <property type="match status" value="1"/>
</dbReference>
<evidence type="ECO:0000313" key="8">
    <source>
        <dbReference type="EMBL" id="VYU19934.1"/>
    </source>
</evidence>
<comment type="subcellular location">
    <subcellularLocation>
        <location evidence="1">Secreted</location>
    </subcellularLocation>
</comment>
<evidence type="ECO:0000256" key="6">
    <source>
        <dbReference type="SAM" id="SignalP"/>
    </source>
</evidence>
<feature type="transmembrane region" description="Helical" evidence="5">
    <location>
        <begin position="1758"/>
        <end position="1777"/>
    </location>
</feature>
<accession>A0A6N3CWE9</accession>
<keyword evidence="2" id="KW-0964">Secreted</keyword>
<dbReference type="InterPro" id="IPR031325">
    <property type="entry name" value="RHS_repeat"/>
</dbReference>
<dbReference type="InterPro" id="IPR022385">
    <property type="entry name" value="Rhs_assc_core"/>
</dbReference>
<evidence type="ECO:0000256" key="4">
    <source>
        <dbReference type="ARBA" id="ARBA00023026"/>
    </source>
</evidence>
<dbReference type="PANTHER" id="PTHR32305">
    <property type="match status" value="1"/>
</dbReference>
<dbReference type="NCBIfam" id="TIGR03696">
    <property type="entry name" value="Rhs_assc_core"/>
    <property type="match status" value="1"/>
</dbReference>
<dbReference type="GO" id="GO:0005737">
    <property type="term" value="C:cytoplasm"/>
    <property type="evidence" value="ECO:0007669"/>
    <property type="project" value="InterPro"/>
</dbReference>
<name>A0A6N3CWE9_9BACT</name>
<dbReference type="InterPro" id="IPR050708">
    <property type="entry name" value="T6SS_VgrG/RHS"/>
</dbReference>
<dbReference type="EMBL" id="CACRUT010000015">
    <property type="protein sequence ID" value="VYU19934.1"/>
    <property type="molecule type" value="Genomic_DNA"/>
</dbReference>
<dbReference type="InterPro" id="IPR006530">
    <property type="entry name" value="YD"/>
</dbReference>
<keyword evidence="6" id="KW-0732">Signal</keyword>
<feature type="chain" id="PRO_5026893039" evidence="6">
    <location>
        <begin position="21"/>
        <end position="2037"/>
    </location>
</feature>
<keyword evidence="8" id="KW-0378">Hydrolase</keyword>
<feature type="signal peptide" evidence="6">
    <location>
        <begin position="1"/>
        <end position="20"/>
    </location>
</feature>
<dbReference type="Pfam" id="PF03534">
    <property type="entry name" value="SpvB"/>
    <property type="match status" value="1"/>
</dbReference>
<evidence type="ECO:0000256" key="5">
    <source>
        <dbReference type="SAM" id="Phobius"/>
    </source>
</evidence>
<dbReference type="RefSeq" id="WP_412442628.1">
    <property type="nucleotide sequence ID" value="NZ_CACRUT010000015.1"/>
</dbReference>
<evidence type="ECO:0000256" key="3">
    <source>
        <dbReference type="ARBA" id="ARBA00022737"/>
    </source>
</evidence>
<keyword evidence="5" id="KW-0472">Membrane</keyword>
<dbReference type="InterPro" id="IPR056823">
    <property type="entry name" value="TEN-like_YD-shell"/>
</dbReference>
<dbReference type="PANTHER" id="PTHR32305:SF15">
    <property type="entry name" value="PROTEIN RHSA-RELATED"/>
    <property type="match status" value="1"/>
</dbReference>
<feature type="domain" description="GIY-YIG" evidence="7">
    <location>
        <begin position="1942"/>
        <end position="2015"/>
    </location>
</feature>
<dbReference type="InterPro" id="IPR028994">
    <property type="entry name" value="Integrin_alpha_N"/>
</dbReference>
<dbReference type="InterPro" id="IPR000305">
    <property type="entry name" value="GIY-YIG_endonuc"/>
</dbReference>
<reference evidence="8" key="1">
    <citation type="submission" date="2019-11" db="EMBL/GenBank/DDBJ databases">
        <authorList>
            <person name="Feng L."/>
        </authorList>
    </citation>
    <scope>NUCLEOTIDE SEQUENCE</scope>
    <source>
        <strain evidence="8">PclaraLFYP37</strain>
    </source>
</reference>
<dbReference type="GO" id="GO:0005576">
    <property type="term" value="C:extracellular region"/>
    <property type="evidence" value="ECO:0007669"/>
    <property type="project" value="UniProtKB-SubCell"/>
</dbReference>
<evidence type="ECO:0000256" key="2">
    <source>
        <dbReference type="ARBA" id="ARBA00022525"/>
    </source>
</evidence>
<evidence type="ECO:0000259" key="7">
    <source>
        <dbReference type="PROSITE" id="PS50164"/>
    </source>
</evidence>
<dbReference type="SUPFAM" id="SSF69318">
    <property type="entry name" value="Integrin alpha N-terminal domain"/>
    <property type="match status" value="1"/>
</dbReference>
<feature type="transmembrane region" description="Helical" evidence="5">
    <location>
        <begin position="1798"/>
        <end position="1820"/>
    </location>
</feature>
<dbReference type="Pfam" id="PF25023">
    <property type="entry name" value="TEN_YD-shell"/>
    <property type="match status" value="1"/>
</dbReference>
<keyword evidence="5" id="KW-1133">Transmembrane helix</keyword>
<dbReference type="GO" id="GO:0016787">
    <property type="term" value="F:hydrolase activity"/>
    <property type="evidence" value="ECO:0007669"/>
    <property type="project" value="UniProtKB-KW"/>
</dbReference>
<dbReference type="EC" id="3.1.-.-" evidence="8"/>
<sequence>MKRFLLSFFLCACCLLSILGQEGYPAIDNDYVPTHHTIRKDYAVGQIDLSSGISSTGAKTYTVPIATYPGIRNLNPGLALTYNSQQGNGLIGVGWSLAGLSNIYRTSHTIHYDGDVEQIGMNRSDAFMLDGLRLLRVDSVTFLTEQGYIRAKTHYTGDVLQYFDVCYPDGKTAVFGYKDNTENQLYYPLTELSDLWGNTITYQYNFNYEHNHYQVQKINYNGASVEFGYERRPDPVAFYLGGKEIIENTRLQTITCKFGTKELGKYTLSYQNAEHLAGKPSLLQNITYEAGGKKINPLIFYYGKNKSQLTYTTEEINCPDIWHGGEEAHSAQFVVGRMMGNGYSDILASVSGKTPYIQDNTKDFECFYNPFNLSDYIYTYTLLGSGNGEAKKSFPCGTGFVDLLAADISGRGRDFLIQVNNEVVDKQYDQVRFTVHNGPVFSIYDEPSPSFTRTFKFPTVHTSAKGMRSIQPKFYYPGDFNGDGKIEILAVSAHQPFGNTNLPSTCYLFDLKGNKILYQGHLFPYHVSFPSEDTDEEELYNSTDELIVADYDGDGKSEIHYKSTDGKAQTFVFDVSGNTWLPRQTHNYQTTPVADSEWFIMGDFNSDGLADRFYYKRKQEKGSTPKVYIAFSKGNSQDSIHNVTLPYLKEVSTGKEDHYLYIPTDINGDGVTDIIECADEKFHIFIFDKYTKQFYLYKSIKPGQDKRHTALSANVQTKDGYSTEFVSIDGEKLIKYSFQRNDSEECLLTGVVNSFGVVEKNEYALMNESGKKEGIYSYDIPAPYPYTSAYGKQPLIAVSETYVDGKQVDGQHYYYEGGIQHLTGMGFCGFTQTRTVDFKGKERVCEYDHENHGVLEYEYNEGISESYYYYEVIEHPNRMVEINLTEKEDFDNVRDMSTDYRYEDYRFGYPNIEEIEYDDNSVRRTETIYTSVQTGYKTKTRKGEDADVCTMLAYIPPGKEYILGRIHEQTVRTTTEDGKNVTKRTTYPSWLYDMPQAKREYLGQETRYDCQYDKQGNLIKSTTGWSGGAESISESWEYDTYGRKTKHTSETGTTEQYAYDMQGKLSIRTDSRGNITTYSYDEFGREKTVNRPDGTNVTTEYEWIPDGNEGLYAVTVKETGQPDRRTVYDALGREVRTAEMTYDGKWRYVDTEYDNYGRVTRKSSPYTQTTPSYYSTYTYDNLDRMLSATDRPGHTTTYSYTGSLEGYTVTTTENGVETSRSYGPHGELVQVDDPGGTTLYTWEPDLQPSTITAPDGSQITFEYNASRRCSAKNDPGFGRTTYGYENSGEKAWEQNAKGERTRYFYDEYNRLTNCAGTSPNVAYTYTPYGEIATIKGFNDTFISYTYDNVGRLASYREDAPDGKWLRKDYTYKDGQISSITYTSQNGELTTENLRYQNGHLVEATLPDGTSIFRLDGENGMGLPTLVQTGQLTRQYGYDAYGYPTSRKANMGKVTHQNFSYTFDTSRNNLLSRTDKLRNRTETFSYDGMNRLASDGRTTVEYSPSGNIIRKSDVGDYTYGLQANPHAHTGVENPAKYPTPTGLQEITYNSSNLPDSIYDWMSAAKFTYNGNFDRVKSVYYQNGTIHYMTRYYLGGCYELDSLKYDRIEKLYLHGGYYDAPIVWRKRNNTKPELYHVLRDPLGSITNVVRDDGYRQEELSYDAWGHLRNPMGWEPLSQAKMSLTGGSTPSSTFLGRGFCGHEQLPVANLVHMNARLYDPWTGRFLSPDPYVQFPDFSQGLNRYSYCMNNPLIYVDENGEFFWIIVGVAALIGGTANVAMHWDEIKAAGGGWKGFKKGLGYFAIGGLAGGVGAAAGVAAATGFGGMLGITSAQWAAGMTGFVNGAQVGLASGMASGFIQNTGNSLLEGADFGDALESGIMGAIMGGASGGLMGGISGGISARIQGKDFWTGKAPTQTYTPSSSNTLLYREDASSISSPSTNTSEKMYSGYYGVDDDGVVRYVGITSRDPQIRFAEHLNSGTNRSTLHFYVKKTNIFSELNARIWEQNKINLYGLEKNGGQLFNKINSISPKYWNKYNIKY</sequence>
<protein>
    <submittedName>
        <fullName evidence="8">tRNA(Glu)-specific nuclease WapA</fullName>
        <ecNumber evidence="8">3.1.-.-</ecNumber>
    </submittedName>
</protein>
<keyword evidence="4" id="KW-0843">Virulence</keyword>
<dbReference type="Gene3D" id="2.180.10.10">
    <property type="entry name" value="RHS repeat-associated core"/>
    <property type="match status" value="1"/>
</dbReference>
<organism evidence="8">
    <name type="scientific">Paraprevotella clara</name>
    <dbReference type="NCBI Taxonomy" id="454154"/>
    <lineage>
        <taxon>Bacteria</taxon>
        <taxon>Pseudomonadati</taxon>
        <taxon>Bacteroidota</taxon>
        <taxon>Bacteroidia</taxon>
        <taxon>Bacteroidales</taxon>
        <taxon>Prevotellaceae</taxon>
        <taxon>Paraprevotella</taxon>
    </lineage>
</organism>
<proteinExistence type="predicted"/>
<dbReference type="NCBIfam" id="TIGR01643">
    <property type="entry name" value="YD_repeat_2x"/>
    <property type="match status" value="1"/>
</dbReference>
<evidence type="ECO:0000256" key="1">
    <source>
        <dbReference type="ARBA" id="ARBA00004613"/>
    </source>
</evidence>
<dbReference type="Pfam" id="PF05593">
    <property type="entry name" value="RHS_repeat"/>
    <property type="match status" value="1"/>
</dbReference>
<keyword evidence="3" id="KW-0677">Repeat</keyword>